<organism evidence="8 9">
    <name type="scientific">Apibacter adventoris</name>
    <dbReference type="NCBI Taxonomy" id="1679466"/>
    <lineage>
        <taxon>Bacteria</taxon>
        <taxon>Pseudomonadati</taxon>
        <taxon>Bacteroidota</taxon>
        <taxon>Flavobacteriia</taxon>
        <taxon>Flavobacteriales</taxon>
        <taxon>Weeksellaceae</taxon>
        <taxon>Apibacter</taxon>
    </lineage>
</organism>
<feature type="transmembrane region" description="Helical" evidence="6">
    <location>
        <begin position="267"/>
        <end position="287"/>
    </location>
</feature>
<evidence type="ECO:0000313" key="9">
    <source>
        <dbReference type="Proteomes" id="UP000238042"/>
    </source>
</evidence>
<feature type="transmembrane region" description="Helical" evidence="6">
    <location>
        <begin position="293"/>
        <end position="312"/>
    </location>
</feature>
<feature type="transmembrane region" description="Helical" evidence="6">
    <location>
        <begin position="94"/>
        <end position="115"/>
    </location>
</feature>
<gene>
    <name evidence="8" type="ORF">C4S77_00925</name>
</gene>
<evidence type="ECO:0000256" key="4">
    <source>
        <dbReference type="ARBA" id="ARBA00022989"/>
    </source>
</evidence>
<accession>A0A2S8AGJ2</accession>
<dbReference type="InterPro" id="IPR037185">
    <property type="entry name" value="EmrE-like"/>
</dbReference>
<evidence type="ECO:0000313" key="8">
    <source>
        <dbReference type="EMBL" id="PQL95393.1"/>
    </source>
</evidence>
<feature type="domain" description="EamA" evidence="7">
    <location>
        <begin position="29"/>
        <end position="162"/>
    </location>
</feature>
<dbReference type="Proteomes" id="UP000238042">
    <property type="component" value="Unassembled WGS sequence"/>
</dbReference>
<keyword evidence="2" id="KW-1003">Cell membrane</keyword>
<dbReference type="PANTHER" id="PTHR32322">
    <property type="entry name" value="INNER MEMBRANE TRANSPORTER"/>
    <property type="match status" value="1"/>
</dbReference>
<feature type="transmembrane region" description="Helical" evidence="6">
    <location>
        <begin position="62"/>
        <end position="82"/>
    </location>
</feature>
<dbReference type="InterPro" id="IPR000620">
    <property type="entry name" value="EamA_dom"/>
</dbReference>
<feature type="transmembrane region" description="Helical" evidence="6">
    <location>
        <begin position="147"/>
        <end position="164"/>
    </location>
</feature>
<dbReference type="RefSeq" id="WP_105194302.1">
    <property type="nucleotide sequence ID" value="NZ_PSZM01000001.1"/>
</dbReference>
<feature type="transmembrane region" description="Helical" evidence="6">
    <location>
        <begin position="239"/>
        <end position="260"/>
    </location>
</feature>
<evidence type="ECO:0000256" key="1">
    <source>
        <dbReference type="ARBA" id="ARBA00004651"/>
    </source>
</evidence>
<name>A0A2S8AGJ2_9FLAO</name>
<dbReference type="Gene3D" id="1.10.3730.20">
    <property type="match status" value="1"/>
</dbReference>
<evidence type="ECO:0000256" key="3">
    <source>
        <dbReference type="ARBA" id="ARBA00022692"/>
    </source>
</evidence>
<proteinExistence type="predicted"/>
<evidence type="ECO:0000256" key="6">
    <source>
        <dbReference type="SAM" id="Phobius"/>
    </source>
</evidence>
<keyword evidence="9" id="KW-1185">Reference proteome</keyword>
<keyword evidence="4 6" id="KW-1133">Transmembrane helix</keyword>
<dbReference type="PANTHER" id="PTHR32322:SF18">
    <property type="entry name" value="S-ADENOSYLMETHIONINE_S-ADENOSYLHOMOCYSTEINE TRANSPORTER"/>
    <property type="match status" value="1"/>
</dbReference>
<evidence type="ECO:0000259" key="7">
    <source>
        <dbReference type="Pfam" id="PF00892"/>
    </source>
</evidence>
<dbReference type="SUPFAM" id="SSF103481">
    <property type="entry name" value="Multidrug resistance efflux transporter EmrE"/>
    <property type="match status" value="2"/>
</dbReference>
<protein>
    <submittedName>
        <fullName evidence="8">EamA family transporter</fullName>
    </submittedName>
</protein>
<comment type="subcellular location">
    <subcellularLocation>
        <location evidence="1">Cell membrane</location>
        <topology evidence="1">Multi-pass membrane protein</topology>
    </subcellularLocation>
</comment>
<feature type="transmembrane region" description="Helical" evidence="6">
    <location>
        <begin position="205"/>
        <end position="227"/>
    </location>
</feature>
<sequence>MRSARYILLRIPRKSRILARKYSRKSSTSGVLSAIISSVTYGLIPLFSIPLMNKGLHFDSVLFYRFFLAALSVALLMLIKNINFKISWKEFKTLILLSILCNTCSLLFFLSYTFLGGGVTTTVHFMYPVFVTIIMGVFFHEKITPKNIVAILIAILGVALLSSGEGFRKINLKGISCALSAAIFYAMFLVFSVKTSVKDMQVLKFTFYIQIIGVIYLLCFCFLRGTFQWFPLQDTSSVINMISLAIIPTIVSTVALVSAVRKIGSTLTSVLGAFEPLTAVIIGIWVFNEPFTLKMLLGIVLIITAVLGIILTHEK</sequence>
<feature type="transmembrane region" description="Helical" evidence="6">
    <location>
        <begin position="30"/>
        <end position="50"/>
    </location>
</feature>
<dbReference type="AlphaFoldDB" id="A0A2S8AGJ2"/>
<dbReference type="EMBL" id="PSZM01000001">
    <property type="protein sequence ID" value="PQL95393.1"/>
    <property type="molecule type" value="Genomic_DNA"/>
</dbReference>
<dbReference type="OrthoDB" id="9806740at2"/>
<feature type="transmembrane region" description="Helical" evidence="6">
    <location>
        <begin position="121"/>
        <end position="140"/>
    </location>
</feature>
<evidence type="ECO:0000256" key="5">
    <source>
        <dbReference type="ARBA" id="ARBA00023136"/>
    </source>
</evidence>
<feature type="transmembrane region" description="Helical" evidence="6">
    <location>
        <begin position="170"/>
        <end position="193"/>
    </location>
</feature>
<evidence type="ECO:0000256" key="2">
    <source>
        <dbReference type="ARBA" id="ARBA00022475"/>
    </source>
</evidence>
<dbReference type="GO" id="GO:0005886">
    <property type="term" value="C:plasma membrane"/>
    <property type="evidence" value="ECO:0007669"/>
    <property type="project" value="UniProtKB-SubCell"/>
</dbReference>
<dbReference type="InterPro" id="IPR050638">
    <property type="entry name" value="AA-Vitamin_Transporters"/>
</dbReference>
<keyword evidence="5 6" id="KW-0472">Membrane</keyword>
<dbReference type="Pfam" id="PF00892">
    <property type="entry name" value="EamA"/>
    <property type="match status" value="2"/>
</dbReference>
<keyword evidence="3 6" id="KW-0812">Transmembrane</keyword>
<reference evidence="8 9" key="1">
    <citation type="submission" date="2018-02" db="EMBL/GenBank/DDBJ databases">
        <title>Genome sequences of Apibacter spp., gut symbionts of Asian honey bees.</title>
        <authorList>
            <person name="Kwong W.K."/>
            <person name="Steele M.I."/>
            <person name="Moran N.A."/>
        </authorList>
    </citation>
    <scope>NUCLEOTIDE SEQUENCE [LARGE SCALE GENOMIC DNA]</scope>
    <source>
        <strain evidence="9">wkB301</strain>
    </source>
</reference>
<comment type="caution">
    <text evidence="8">The sequence shown here is derived from an EMBL/GenBank/DDBJ whole genome shotgun (WGS) entry which is preliminary data.</text>
</comment>
<feature type="domain" description="EamA" evidence="7">
    <location>
        <begin position="173"/>
        <end position="310"/>
    </location>
</feature>